<dbReference type="OrthoDB" id="9767864at2"/>
<organism evidence="1 2">
    <name type="scientific">Rhodopseudomonas faecalis</name>
    <dbReference type="NCBI Taxonomy" id="99655"/>
    <lineage>
        <taxon>Bacteria</taxon>
        <taxon>Pseudomonadati</taxon>
        <taxon>Pseudomonadota</taxon>
        <taxon>Alphaproteobacteria</taxon>
        <taxon>Hyphomicrobiales</taxon>
        <taxon>Nitrobacteraceae</taxon>
        <taxon>Rhodopseudomonas</taxon>
    </lineage>
</organism>
<evidence type="ECO:0000313" key="2">
    <source>
        <dbReference type="Proteomes" id="UP000248148"/>
    </source>
</evidence>
<dbReference type="EMBL" id="QJTI01000002">
    <property type="protein sequence ID" value="PYF05045.1"/>
    <property type="molecule type" value="Genomic_DNA"/>
</dbReference>
<evidence type="ECO:0008006" key="3">
    <source>
        <dbReference type="Google" id="ProtNLM"/>
    </source>
</evidence>
<dbReference type="PANTHER" id="PTHR35861">
    <property type="match status" value="1"/>
</dbReference>
<proteinExistence type="predicted"/>
<dbReference type="RefSeq" id="WP_110779679.1">
    <property type="nucleotide sequence ID" value="NZ_QJTI01000002.1"/>
</dbReference>
<sequence length="421" mass="45177">MTEPTFGISFLRDDNEPRPAVTADMSVVGLFGPMADAQDGIPINRAITFNSDDTSVLNALGSNDVADAVRGINDQLADFQRAARVVLVRTPASTSADPATKINENIGSAVGTQAEGSGMYGLLKAGPALGVIPRLIACPGLTGHQTAVNEANLICASLPGVLAKLMAVAAVDGPANSLQGFTNWRETMQSERLIPIETAVKAGNADGTTSVRPASGRILGVAVRRDFEKGGFPFHSWANQPVQGIAGPNRPIDYSLTDGATEGQEILAMNGGVIVRGEMGVDTAISDSGFVFIGTDTCSADTLWQFYNQVRGRDFIHLMFLRTLRYYLGRFNITGHAIQSVLNTMSFALRDLKADEHILGYTVGFTKDKNSPENIRKGRFCVRFAAEEPPVFRHLTIQSARYREALNAMLDDLLTQLELAA</sequence>
<comment type="caution">
    <text evidence="1">The sequence shown here is derived from an EMBL/GenBank/DDBJ whole genome shotgun (WGS) entry which is preliminary data.</text>
</comment>
<evidence type="ECO:0000313" key="1">
    <source>
        <dbReference type="EMBL" id="PYF05045.1"/>
    </source>
</evidence>
<dbReference type="InterPro" id="IPR052042">
    <property type="entry name" value="Tail_sheath_structural"/>
</dbReference>
<name>A0A318TT75_9BRAD</name>
<protein>
    <recommendedName>
        <fullName evidence="3">Phage tail protein</fullName>
    </recommendedName>
</protein>
<dbReference type="Proteomes" id="UP000248148">
    <property type="component" value="Unassembled WGS sequence"/>
</dbReference>
<keyword evidence="2" id="KW-1185">Reference proteome</keyword>
<dbReference type="PANTHER" id="PTHR35861:SF1">
    <property type="entry name" value="PHAGE TAIL SHEATH PROTEIN"/>
    <property type="match status" value="1"/>
</dbReference>
<reference evidence="1 2" key="1">
    <citation type="submission" date="2018-06" db="EMBL/GenBank/DDBJ databases">
        <title>Genomic Encyclopedia of Archaeal and Bacterial Type Strains, Phase II (KMG-II): from individual species to whole genera.</title>
        <authorList>
            <person name="Goeker M."/>
        </authorList>
    </citation>
    <scope>NUCLEOTIDE SEQUENCE [LARGE SCALE GENOMIC DNA]</scope>
    <source>
        <strain evidence="1 2">JCM 11668</strain>
    </source>
</reference>
<accession>A0A318TT75</accession>
<dbReference type="AlphaFoldDB" id="A0A318TT75"/>
<gene>
    <name evidence="1" type="ORF">BJ122_102271</name>
</gene>